<dbReference type="InterPro" id="IPR018211">
    <property type="entry name" value="ADH_Fe_CS"/>
</dbReference>
<accession>A0A5E4WMY8</accession>
<comment type="similarity">
    <text evidence="2">Belongs to the iron-containing alcohol dehydrogenase family.</text>
</comment>
<feature type="domain" description="Alcohol dehydrogenase iron-type/glycerol dehydrogenase GldA" evidence="4">
    <location>
        <begin position="11"/>
        <end position="179"/>
    </location>
</feature>
<organism evidence="6 7">
    <name type="scientific">Pandoraea anhela</name>
    <dbReference type="NCBI Taxonomy" id="2508295"/>
    <lineage>
        <taxon>Bacteria</taxon>
        <taxon>Pseudomonadati</taxon>
        <taxon>Pseudomonadota</taxon>
        <taxon>Betaproteobacteria</taxon>
        <taxon>Burkholderiales</taxon>
        <taxon>Burkholderiaceae</taxon>
        <taxon>Pandoraea</taxon>
    </lineage>
</organism>
<dbReference type="AlphaFoldDB" id="A0A5E4WMY8"/>
<sequence>MTQLFGVQRAPGTVLFGEGQRHAIGALASPFGKRALICTDTRFAASPDMQEMLAHLRASGVATEVFDGTQAELPLDNIHACVERHRAHLPDMVIGIGGGSCLDMAKLVSLALTYPNLSLDAFYGELKVPGPILPVIAIPTTSGTGSEVTPVAVLADSARDMKVGISSPFLIPRIAICDPELTLTCPPGLTAVSGADALTHAVESFMAVRRPAASDIALTRVFVGKNCLSDTHALAAIEAIFRYLPTAVADGQNWEARSMMMFASLSAGLAFSTAGTAAAHAIQYPVGALTHTAHGLGVATMLPYVMAFNARHCAQELARIAHVTGCARDDEQATARCVIDKTRALLTTIGIPATLADLGVQEDQLAWIAKQSLLSTRLIDNNPRKLDPDALQTLVVAAFRGEAIAI</sequence>
<dbReference type="SUPFAM" id="SSF56796">
    <property type="entry name" value="Dehydroquinate synthase-like"/>
    <property type="match status" value="1"/>
</dbReference>
<dbReference type="CDD" id="cd08191">
    <property type="entry name" value="Fe-ADH-like"/>
    <property type="match status" value="1"/>
</dbReference>
<comment type="cofactor">
    <cofactor evidence="1">
        <name>Fe cation</name>
        <dbReference type="ChEBI" id="CHEBI:24875"/>
    </cofactor>
</comment>
<feature type="domain" description="Fe-containing alcohol dehydrogenase-like C-terminal" evidence="5">
    <location>
        <begin position="190"/>
        <end position="398"/>
    </location>
</feature>
<dbReference type="EMBL" id="CABPSB010000012">
    <property type="protein sequence ID" value="VVE26317.1"/>
    <property type="molecule type" value="Genomic_DNA"/>
</dbReference>
<dbReference type="Gene3D" id="3.40.50.1970">
    <property type="match status" value="1"/>
</dbReference>
<dbReference type="InterPro" id="IPR056798">
    <property type="entry name" value="ADH_Fe_C"/>
</dbReference>
<dbReference type="Pfam" id="PF25137">
    <property type="entry name" value="ADH_Fe_C"/>
    <property type="match status" value="1"/>
</dbReference>
<keyword evidence="7" id="KW-1185">Reference proteome</keyword>
<dbReference type="PROSITE" id="PS00913">
    <property type="entry name" value="ADH_IRON_1"/>
    <property type="match status" value="1"/>
</dbReference>
<proteinExistence type="inferred from homology"/>
<dbReference type="FunFam" id="3.40.50.1970:FF:000003">
    <property type="entry name" value="Alcohol dehydrogenase, iron-containing"/>
    <property type="match status" value="1"/>
</dbReference>
<dbReference type="Pfam" id="PF00465">
    <property type="entry name" value="Fe-ADH"/>
    <property type="match status" value="1"/>
</dbReference>
<dbReference type="GO" id="GO:0046872">
    <property type="term" value="F:metal ion binding"/>
    <property type="evidence" value="ECO:0007669"/>
    <property type="project" value="InterPro"/>
</dbReference>
<evidence type="ECO:0000256" key="2">
    <source>
        <dbReference type="ARBA" id="ARBA00007358"/>
    </source>
</evidence>
<evidence type="ECO:0000256" key="3">
    <source>
        <dbReference type="ARBA" id="ARBA00023002"/>
    </source>
</evidence>
<dbReference type="RefSeq" id="WP_150669982.1">
    <property type="nucleotide sequence ID" value="NZ_CABPSB010000012.1"/>
</dbReference>
<evidence type="ECO:0000256" key="1">
    <source>
        <dbReference type="ARBA" id="ARBA00001962"/>
    </source>
</evidence>
<dbReference type="InterPro" id="IPR001670">
    <property type="entry name" value="ADH_Fe/GldA"/>
</dbReference>
<dbReference type="Gene3D" id="1.20.1090.10">
    <property type="entry name" value="Dehydroquinate synthase-like - alpha domain"/>
    <property type="match status" value="1"/>
</dbReference>
<dbReference type="GO" id="GO:0004022">
    <property type="term" value="F:alcohol dehydrogenase (NAD+) activity"/>
    <property type="evidence" value="ECO:0007669"/>
    <property type="project" value="TreeGrafter"/>
</dbReference>
<gene>
    <name evidence="6" type="ORF">PAN31108_03395</name>
</gene>
<evidence type="ECO:0000259" key="5">
    <source>
        <dbReference type="Pfam" id="PF25137"/>
    </source>
</evidence>
<protein>
    <submittedName>
        <fullName evidence="6">Alcohol dehydrogenase</fullName>
    </submittedName>
</protein>
<dbReference type="PANTHER" id="PTHR11496">
    <property type="entry name" value="ALCOHOL DEHYDROGENASE"/>
    <property type="match status" value="1"/>
</dbReference>
<keyword evidence="3" id="KW-0560">Oxidoreductase</keyword>
<evidence type="ECO:0000313" key="7">
    <source>
        <dbReference type="Proteomes" id="UP000406256"/>
    </source>
</evidence>
<dbReference type="OrthoDB" id="9815791at2"/>
<dbReference type="PANTHER" id="PTHR11496:SF83">
    <property type="entry name" value="HYDROXYACID-OXOACID TRANSHYDROGENASE, MITOCHONDRIAL"/>
    <property type="match status" value="1"/>
</dbReference>
<dbReference type="Proteomes" id="UP000406256">
    <property type="component" value="Unassembled WGS sequence"/>
</dbReference>
<dbReference type="InterPro" id="IPR039697">
    <property type="entry name" value="Alcohol_dehydrogenase_Fe"/>
</dbReference>
<evidence type="ECO:0000313" key="6">
    <source>
        <dbReference type="EMBL" id="VVE26317.1"/>
    </source>
</evidence>
<name>A0A5E4WMY8_9BURK</name>
<reference evidence="6 7" key="1">
    <citation type="submission" date="2019-08" db="EMBL/GenBank/DDBJ databases">
        <authorList>
            <person name="Peeters C."/>
        </authorList>
    </citation>
    <scope>NUCLEOTIDE SEQUENCE [LARGE SCALE GENOMIC DNA]</scope>
    <source>
        <strain evidence="6 7">LMG 31108</strain>
    </source>
</reference>
<evidence type="ECO:0000259" key="4">
    <source>
        <dbReference type="Pfam" id="PF00465"/>
    </source>
</evidence>